<protein>
    <submittedName>
        <fullName evidence="3">Lipase</fullName>
    </submittedName>
</protein>
<reference evidence="3 4" key="1">
    <citation type="submission" date="2013-07" db="EMBL/GenBank/DDBJ databases">
        <authorList>
            <consortium name="DOE Joint Genome Institute"/>
            <person name="Reeve W."/>
            <person name="Huntemann M."/>
            <person name="Han J."/>
            <person name="Chen A."/>
            <person name="Kyrpides N."/>
            <person name="Mavromatis K."/>
            <person name="Markowitz V."/>
            <person name="Palaniappan K."/>
            <person name="Ivanova N."/>
            <person name="Schaumberg A."/>
            <person name="Pati A."/>
            <person name="Liolios K."/>
            <person name="Nordberg H.P."/>
            <person name="Cantor M.N."/>
            <person name="Hua S.X."/>
            <person name="Woyke T."/>
        </authorList>
    </citation>
    <scope>NUCLEOTIDE SEQUENCE [LARGE SCALE GENOMIC DNA]</scope>
    <source>
        <strain evidence="3 4">DSM 43889</strain>
    </source>
</reference>
<accession>A0ABT1JJV5</accession>
<feature type="domain" description="AB hydrolase-1" evidence="2">
    <location>
        <begin position="51"/>
        <end position="141"/>
    </location>
</feature>
<evidence type="ECO:0000256" key="1">
    <source>
        <dbReference type="SAM" id="MobiDB-lite"/>
    </source>
</evidence>
<evidence type="ECO:0000259" key="2">
    <source>
        <dbReference type="Pfam" id="PF00561"/>
    </source>
</evidence>
<gene>
    <name evidence="3" type="ORF">G443_003037</name>
</gene>
<feature type="region of interest" description="Disordered" evidence="1">
    <location>
        <begin position="246"/>
        <end position="275"/>
    </location>
</feature>
<dbReference type="Proteomes" id="UP000791080">
    <property type="component" value="Unassembled WGS sequence"/>
</dbReference>
<keyword evidence="4" id="KW-1185">Reference proteome</keyword>
<organism evidence="3 4">
    <name type="scientific">Actinoalloteichus caeruleus DSM 43889</name>
    <dbReference type="NCBI Taxonomy" id="1120930"/>
    <lineage>
        <taxon>Bacteria</taxon>
        <taxon>Bacillati</taxon>
        <taxon>Actinomycetota</taxon>
        <taxon>Actinomycetes</taxon>
        <taxon>Pseudonocardiales</taxon>
        <taxon>Pseudonocardiaceae</taxon>
        <taxon>Actinoalloteichus</taxon>
        <taxon>Actinoalloteichus cyanogriseus</taxon>
    </lineage>
</organism>
<reference evidence="3 4" key="2">
    <citation type="submission" date="2022-06" db="EMBL/GenBank/DDBJ databases">
        <title>Genomic Encyclopedia of Type Strains, Phase I: the one thousand microbial genomes (KMG-I) project.</title>
        <authorList>
            <person name="Kyrpides N."/>
        </authorList>
    </citation>
    <scope>NUCLEOTIDE SEQUENCE [LARGE SCALE GENOMIC DNA]</scope>
    <source>
        <strain evidence="3 4">DSM 43889</strain>
    </source>
</reference>
<comment type="caution">
    <text evidence="3">The sequence shown here is derived from an EMBL/GenBank/DDBJ whole genome shotgun (WGS) entry which is preliminary data.</text>
</comment>
<dbReference type="RefSeq" id="WP_026417683.1">
    <property type="nucleotide sequence ID" value="NZ_AUBJ02000001.1"/>
</dbReference>
<evidence type="ECO:0000313" key="4">
    <source>
        <dbReference type="Proteomes" id="UP000791080"/>
    </source>
</evidence>
<dbReference type="InterPro" id="IPR029058">
    <property type="entry name" value="AB_hydrolase_fold"/>
</dbReference>
<name>A0ABT1JJV5_ACTCY</name>
<dbReference type="SUPFAM" id="SSF53474">
    <property type="entry name" value="alpha/beta-Hydrolases"/>
    <property type="match status" value="1"/>
</dbReference>
<dbReference type="InterPro" id="IPR000073">
    <property type="entry name" value="AB_hydrolase_1"/>
</dbReference>
<dbReference type="EMBL" id="AUBJ02000001">
    <property type="protein sequence ID" value="MCP2332767.1"/>
    <property type="molecule type" value="Genomic_DNA"/>
</dbReference>
<proteinExistence type="predicted"/>
<sequence>MTARVVLVSGALTRPDRTYATLAAELAERHLEPTAIPWGPAWRSADTLAAYGVADEARLVEDHLDHFDGPVSVVGHSCGCLAAILFALARPHRVTSLTLVDIAWLGNRPRWPGQAEFTAEMDRIAALPPARVGPAFAAAFSPPGPRPASAPAVPPPELGRLVTEARVGWTSWRRDPLEPELDRLTMPVHLPFSTSSPTWMRAVAVALAARLPNATSSRLPGTHLNVVSRNAGRIASWIHRHVATSAGAPATGVGRGGPEGRAPGPRSPIRVPTPP</sequence>
<dbReference type="Gene3D" id="3.40.50.1820">
    <property type="entry name" value="alpha/beta hydrolase"/>
    <property type="match status" value="1"/>
</dbReference>
<dbReference type="Pfam" id="PF00561">
    <property type="entry name" value="Abhydrolase_1"/>
    <property type="match status" value="1"/>
</dbReference>
<evidence type="ECO:0000313" key="3">
    <source>
        <dbReference type="EMBL" id="MCP2332767.1"/>
    </source>
</evidence>